<dbReference type="EMBL" id="JAKUCV010001646">
    <property type="protein sequence ID" value="KAJ4845531.1"/>
    <property type="molecule type" value="Genomic_DNA"/>
</dbReference>
<sequence>MAARRKVAVATWSRRLLVAVYEGEGDEARAARFDLVSSARQSREWKEQGREATSDGPRFGGGGEVGDLQKTLLLVLNPSPPSSSFHTRGQSGEVGTGAVARTQVGAQSHSSPPPSLPVGKPRFSFLSSPHFFTRMRSGLGCLNLTRFDSLVVRCWIDGGFESLVLPACGGGLFGYRTAQTVALRW</sequence>
<accession>A0A9Q0G9E0</accession>
<keyword evidence="3" id="KW-1185">Reference proteome</keyword>
<protein>
    <submittedName>
        <fullName evidence="2">Uncharacterized protein</fullName>
    </submittedName>
</protein>
<dbReference type="Proteomes" id="UP001141552">
    <property type="component" value="Unassembled WGS sequence"/>
</dbReference>
<name>A0A9Q0G9E0_9ROSI</name>
<organism evidence="2 3">
    <name type="scientific">Turnera subulata</name>
    <dbReference type="NCBI Taxonomy" id="218843"/>
    <lineage>
        <taxon>Eukaryota</taxon>
        <taxon>Viridiplantae</taxon>
        <taxon>Streptophyta</taxon>
        <taxon>Embryophyta</taxon>
        <taxon>Tracheophyta</taxon>
        <taxon>Spermatophyta</taxon>
        <taxon>Magnoliopsida</taxon>
        <taxon>eudicotyledons</taxon>
        <taxon>Gunneridae</taxon>
        <taxon>Pentapetalae</taxon>
        <taxon>rosids</taxon>
        <taxon>fabids</taxon>
        <taxon>Malpighiales</taxon>
        <taxon>Passifloraceae</taxon>
        <taxon>Turnera</taxon>
    </lineage>
</organism>
<reference evidence="2" key="2">
    <citation type="journal article" date="2023" name="Plants (Basel)">
        <title>Annotation of the Turnera subulata (Passifloraceae) Draft Genome Reveals the S-Locus Evolved after the Divergence of Turneroideae from Passifloroideae in a Stepwise Manner.</title>
        <authorList>
            <person name="Henning P.M."/>
            <person name="Roalson E.H."/>
            <person name="Mir W."/>
            <person name="McCubbin A.G."/>
            <person name="Shore J.S."/>
        </authorList>
    </citation>
    <scope>NUCLEOTIDE SEQUENCE</scope>
    <source>
        <strain evidence="2">F60SS</strain>
    </source>
</reference>
<comment type="caution">
    <text evidence="2">The sequence shown here is derived from an EMBL/GenBank/DDBJ whole genome shotgun (WGS) entry which is preliminary data.</text>
</comment>
<evidence type="ECO:0000313" key="3">
    <source>
        <dbReference type="Proteomes" id="UP001141552"/>
    </source>
</evidence>
<gene>
    <name evidence="2" type="ORF">Tsubulata_015616</name>
</gene>
<evidence type="ECO:0000313" key="2">
    <source>
        <dbReference type="EMBL" id="KAJ4845531.1"/>
    </source>
</evidence>
<reference evidence="2" key="1">
    <citation type="submission" date="2022-02" db="EMBL/GenBank/DDBJ databases">
        <authorList>
            <person name="Henning P.M."/>
            <person name="McCubbin A.G."/>
            <person name="Shore J.S."/>
        </authorList>
    </citation>
    <scope>NUCLEOTIDE SEQUENCE</scope>
    <source>
        <strain evidence="2">F60SS</strain>
        <tissue evidence="2">Leaves</tissue>
    </source>
</reference>
<dbReference type="AlphaFoldDB" id="A0A9Q0G9E0"/>
<proteinExistence type="predicted"/>
<evidence type="ECO:0000256" key="1">
    <source>
        <dbReference type="SAM" id="MobiDB-lite"/>
    </source>
</evidence>
<feature type="compositionally biased region" description="Basic and acidic residues" evidence="1">
    <location>
        <begin position="41"/>
        <end position="53"/>
    </location>
</feature>
<feature type="region of interest" description="Disordered" evidence="1">
    <location>
        <begin position="38"/>
        <end position="62"/>
    </location>
</feature>